<proteinExistence type="predicted"/>
<reference evidence="8 9" key="1">
    <citation type="submission" date="2018-08" db="EMBL/GenBank/DDBJ databases">
        <title>Genomic Encyclopedia of Type Strains, Phase III (KMG-III): the genomes of soil and plant-associated and newly described type strains.</title>
        <authorList>
            <person name="Whitman W."/>
        </authorList>
    </citation>
    <scope>NUCLEOTIDE SEQUENCE [LARGE SCALE GENOMIC DNA]</scope>
    <source>
        <strain evidence="8 9">325-5</strain>
    </source>
</reference>
<accession>A0A3D9S3Z4</accession>
<dbReference type="InterPro" id="IPR003367">
    <property type="entry name" value="Thrombospondin_3-like_rpt"/>
</dbReference>
<dbReference type="GO" id="GO:0007155">
    <property type="term" value="P:cell adhesion"/>
    <property type="evidence" value="ECO:0007669"/>
    <property type="project" value="InterPro"/>
</dbReference>
<dbReference type="InterPro" id="IPR006664">
    <property type="entry name" value="OMP_bac"/>
</dbReference>
<dbReference type="PROSITE" id="PS00018">
    <property type="entry name" value="EF_HAND_1"/>
    <property type="match status" value="1"/>
</dbReference>
<dbReference type="PRINTS" id="PR01021">
    <property type="entry name" value="OMPADOMAIN"/>
</dbReference>
<dbReference type="EMBL" id="QTTQ01000009">
    <property type="protein sequence ID" value="REE83555.1"/>
    <property type="molecule type" value="Genomic_DNA"/>
</dbReference>
<feature type="signal peptide" evidence="6">
    <location>
        <begin position="1"/>
        <end position="22"/>
    </location>
</feature>
<dbReference type="InterPro" id="IPR036737">
    <property type="entry name" value="OmpA-like_sf"/>
</dbReference>
<dbReference type="PANTHER" id="PTHR30329:SF21">
    <property type="entry name" value="LIPOPROTEIN YIAD-RELATED"/>
    <property type="match status" value="1"/>
</dbReference>
<evidence type="ECO:0000256" key="3">
    <source>
        <dbReference type="ARBA" id="ARBA00023136"/>
    </source>
</evidence>
<dbReference type="InterPro" id="IPR050330">
    <property type="entry name" value="Bact_OuterMem_StrucFunc"/>
</dbReference>
<dbReference type="SUPFAM" id="SSF103088">
    <property type="entry name" value="OmpA-like"/>
    <property type="match status" value="1"/>
</dbReference>
<dbReference type="InterPro" id="IPR028974">
    <property type="entry name" value="TSP_type-3_rpt"/>
</dbReference>
<dbReference type="GO" id="GO:0009279">
    <property type="term" value="C:cell outer membrane"/>
    <property type="evidence" value="ECO:0007669"/>
    <property type="project" value="UniProtKB-SubCell"/>
</dbReference>
<dbReference type="CDD" id="cd07185">
    <property type="entry name" value="OmpA_C-like"/>
    <property type="match status" value="1"/>
</dbReference>
<feature type="chain" id="PRO_5017586298" evidence="6">
    <location>
        <begin position="23"/>
        <end position="454"/>
    </location>
</feature>
<dbReference type="InterPro" id="IPR018247">
    <property type="entry name" value="EF_Hand_1_Ca_BS"/>
</dbReference>
<dbReference type="Pfam" id="PF00691">
    <property type="entry name" value="OmpA"/>
    <property type="match status" value="1"/>
</dbReference>
<keyword evidence="4" id="KW-0998">Cell outer membrane</keyword>
<dbReference type="InterPro" id="IPR006665">
    <property type="entry name" value="OmpA-like"/>
</dbReference>
<protein>
    <submittedName>
        <fullName evidence="8">Thrombospondin type 3 repeat-containing protein</fullName>
    </submittedName>
</protein>
<dbReference type="RefSeq" id="WP_115878341.1">
    <property type="nucleotide sequence ID" value="NZ_QTTQ01000009.1"/>
</dbReference>
<comment type="caution">
    <text evidence="8">The sequence shown here is derived from an EMBL/GenBank/DDBJ whole genome shotgun (WGS) entry which is preliminary data.</text>
</comment>
<dbReference type="PROSITE" id="PS51123">
    <property type="entry name" value="OMPA_2"/>
    <property type="match status" value="1"/>
</dbReference>
<dbReference type="OrthoDB" id="9805336at2"/>
<evidence type="ECO:0000256" key="5">
    <source>
        <dbReference type="PROSITE-ProRule" id="PRU00473"/>
    </source>
</evidence>
<name>A0A3D9S3Z4_9FLAO</name>
<evidence type="ECO:0000313" key="9">
    <source>
        <dbReference type="Proteomes" id="UP000256429"/>
    </source>
</evidence>
<dbReference type="Gene3D" id="3.30.1330.60">
    <property type="entry name" value="OmpA-like domain"/>
    <property type="match status" value="1"/>
</dbReference>
<dbReference type="Pfam" id="PF02412">
    <property type="entry name" value="TSP_3"/>
    <property type="match status" value="4"/>
</dbReference>
<dbReference type="GO" id="GO:0005509">
    <property type="term" value="F:calcium ion binding"/>
    <property type="evidence" value="ECO:0007669"/>
    <property type="project" value="InterPro"/>
</dbReference>
<organism evidence="8 9">
    <name type="scientific">Lutibacter oceani</name>
    <dbReference type="NCBI Taxonomy" id="1853311"/>
    <lineage>
        <taxon>Bacteria</taxon>
        <taxon>Pseudomonadati</taxon>
        <taxon>Bacteroidota</taxon>
        <taxon>Flavobacteriia</taxon>
        <taxon>Flavobacteriales</taxon>
        <taxon>Flavobacteriaceae</taxon>
        <taxon>Lutibacter</taxon>
    </lineage>
</organism>
<dbReference type="PANTHER" id="PTHR30329">
    <property type="entry name" value="STATOR ELEMENT OF FLAGELLAR MOTOR COMPLEX"/>
    <property type="match status" value="1"/>
</dbReference>
<gene>
    <name evidence="8" type="ORF">BX611_0847</name>
</gene>
<evidence type="ECO:0000256" key="1">
    <source>
        <dbReference type="ARBA" id="ARBA00004442"/>
    </source>
</evidence>
<keyword evidence="9" id="KW-1185">Reference proteome</keyword>
<evidence type="ECO:0000313" key="8">
    <source>
        <dbReference type="EMBL" id="REE83555.1"/>
    </source>
</evidence>
<sequence>MKNLKVTLFTLVLIIGFSSLKAQDNNNPWAVGFGLNAVDFYPTNPGLMGHGSWFNEFVNVGDHYNIVPAISRVTVGKYIADGFSIEAAGSINTISNIGDNSVSNDSYFSLDGAVKYDLNNMIGETSWFDPYASVGGGYVWMGNFGTGTFNGGLGINFWFNDNVGFNLESKYKHAFESNIVQHFQHSAGLIIKFGGIDTDKDGVYDNEDACPEVYGLVEYNGCPDSDNDGVIDSKDDCPNVAGLASLNGCPDTDGDGITDKDDACPNDKGTKVNKGCPDTDGDGVVDKDDVCPAVAGPEANKGCPWPDTDGDGVFDKDDNCVNVAGTAANKGCPEITADVVAKLEDLFKTVYFDTAKNTFKPETISKLDEAASIMKKYPTAKFAISGHTDSVGNSKSNMKLSEERANAVKNYLVTKGVSSNNLTAKGYGEDMPVASNNTRAGRAENRRVEVKLVN</sequence>
<evidence type="ECO:0000256" key="6">
    <source>
        <dbReference type="SAM" id="SignalP"/>
    </source>
</evidence>
<comment type="subcellular location">
    <subcellularLocation>
        <location evidence="1">Cell outer membrane</location>
    </subcellularLocation>
</comment>
<evidence type="ECO:0000256" key="2">
    <source>
        <dbReference type="ARBA" id="ARBA00022729"/>
    </source>
</evidence>
<feature type="domain" description="OmpA-like" evidence="7">
    <location>
        <begin position="339"/>
        <end position="454"/>
    </location>
</feature>
<keyword evidence="2 6" id="KW-0732">Signal</keyword>
<dbReference type="SUPFAM" id="SSF103647">
    <property type="entry name" value="TSP type-3 repeat"/>
    <property type="match status" value="2"/>
</dbReference>
<evidence type="ECO:0000256" key="4">
    <source>
        <dbReference type="ARBA" id="ARBA00023237"/>
    </source>
</evidence>
<evidence type="ECO:0000259" key="7">
    <source>
        <dbReference type="PROSITE" id="PS51123"/>
    </source>
</evidence>
<dbReference type="AlphaFoldDB" id="A0A3D9S3Z4"/>
<dbReference type="Proteomes" id="UP000256429">
    <property type="component" value="Unassembled WGS sequence"/>
</dbReference>
<keyword evidence="3 5" id="KW-0472">Membrane</keyword>
<dbReference type="Gene3D" id="4.10.1080.10">
    <property type="entry name" value="TSP type-3 repeat"/>
    <property type="match status" value="1"/>
</dbReference>